<gene>
    <name evidence="1" type="ORF">AB5J56_18345</name>
</gene>
<dbReference type="AlphaFoldDB" id="A0AB39P8R6"/>
<evidence type="ECO:0000313" key="1">
    <source>
        <dbReference type="EMBL" id="XDQ26546.1"/>
    </source>
</evidence>
<sequence>MVRGKPGQKRTHCVSVRLTEEELSRWHRARERTGRRELGAWVRAVVEQRLGRRGIPGDVPTVPLVNAAAYGQLVAAANNLNQLTRYSHERRELHAAIQAAVEEVGRAALAVRGLGPDRETDEDQADEAAG</sequence>
<dbReference type="RefSeq" id="WP_369233827.1">
    <property type="nucleotide sequence ID" value="NZ_CP163435.1"/>
</dbReference>
<reference evidence="1" key="1">
    <citation type="submission" date="2024-07" db="EMBL/GenBank/DDBJ databases">
        <authorList>
            <person name="Yu S.T."/>
        </authorList>
    </citation>
    <scope>NUCLEOTIDE SEQUENCE</scope>
    <source>
        <strain evidence="1">R21</strain>
    </source>
</reference>
<protein>
    <recommendedName>
        <fullName evidence="2">Bacterial mobilisation domain-containing protein</fullName>
    </recommendedName>
</protein>
<name>A0AB39P8R6_9ACTN</name>
<accession>A0AB39P8R6</accession>
<evidence type="ECO:0008006" key="2">
    <source>
        <dbReference type="Google" id="ProtNLM"/>
    </source>
</evidence>
<organism evidence="1">
    <name type="scientific">Streptomyces sp. R21</name>
    <dbReference type="NCBI Taxonomy" id="3238627"/>
    <lineage>
        <taxon>Bacteria</taxon>
        <taxon>Bacillati</taxon>
        <taxon>Actinomycetota</taxon>
        <taxon>Actinomycetes</taxon>
        <taxon>Kitasatosporales</taxon>
        <taxon>Streptomycetaceae</taxon>
        <taxon>Streptomyces</taxon>
    </lineage>
</organism>
<proteinExistence type="predicted"/>
<dbReference type="EMBL" id="CP163435">
    <property type="protein sequence ID" value="XDQ26546.1"/>
    <property type="molecule type" value="Genomic_DNA"/>
</dbReference>